<evidence type="ECO:0000313" key="2">
    <source>
        <dbReference type="Proteomes" id="UP000825935"/>
    </source>
</evidence>
<keyword evidence="2" id="KW-1185">Reference proteome</keyword>
<protein>
    <submittedName>
        <fullName evidence="1">Uncharacterized protein</fullName>
    </submittedName>
</protein>
<dbReference type="Proteomes" id="UP000825935">
    <property type="component" value="Chromosome 10"/>
</dbReference>
<sequence>MGVSHPAVHPVTVPLLITDPPVRLRMKGHPGVLDIMVGLALRLSQSGFAVLSFSIMVCTPDFVQVTAFCCLVAATIF</sequence>
<accession>A0A8T2TZ92</accession>
<name>A0A8T2TZ92_CERRI</name>
<dbReference type="EMBL" id="CM035415">
    <property type="protein sequence ID" value="KAH7426735.1"/>
    <property type="molecule type" value="Genomic_DNA"/>
</dbReference>
<dbReference type="AlphaFoldDB" id="A0A8T2TZ92"/>
<comment type="caution">
    <text evidence="1">The sequence shown here is derived from an EMBL/GenBank/DDBJ whole genome shotgun (WGS) entry which is preliminary data.</text>
</comment>
<reference evidence="1" key="1">
    <citation type="submission" date="2021-08" db="EMBL/GenBank/DDBJ databases">
        <title>WGS assembly of Ceratopteris richardii.</title>
        <authorList>
            <person name="Marchant D.B."/>
            <person name="Chen G."/>
            <person name="Jenkins J."/>
            <person name="Shu S."/>
            <person name="Leebens-Mack J."/>
            <person name="Grimwood J."/>
            <person name="Schmutz J."/>
            <person name="Soltis P."/>
            <person name="Soltis D."/>
            <person name="Chen Z.-H."/>
        </authorList>
    </citation>
    <scope>NUCLEOTIDE SEQUENCE</scope>
    <source>
        <strain evidence="1">Whitten #5841</strain>
        <tissue evidence="1">Leaf</tissue>
    </source>
</reference>
<evidence type="ECO:0000313" key="1">
    <source>
        <dbReference type="EMBL" id="KAH7426735.1"/>
    </source>
</evidence>
<dbReference type="OrthoDB" id="828022at2759"/>
<organism evidence="1 2">
    <name type="scientific">Ceratopteris richardii</name>
    <name type="common">Triangle waterfern</name>
    <dbReference type="NCBI Taxonomy" id="49495"/>
    <lineage>
        <taxon>Eukaryota</taxon>
        <taxon>Viridiplantae</taxon>
        <taxon>Streptophyta</taxon>
        <taxon>Embryophyta</taxon>
        <taxon>Tracheophyta</taxon>
        <taxon>Polypodiopsida</taxon>
        <taxon>Polypodiidae</taxon>
        <taxon>Polypodiales</taxon>
        <taxon>Pteridineae</taxon>
        <taxon>Pteridaceae</taxon>
        <taxon>Parkerioideae</taxon>
        <taxon>Ceratopteris</taxon>
    </lineage>
</organism>
<gene>
    <name evidence="1" type="ORF">KP509_10G015000</name>
</gene>
<proteinExistence type="predicted"/>